<dbReference type="Gene3D" id="3.50.50.60">
    <property type="entry name" value="FAD/NAD(P)-binding domain"/>
    <property type="match status" value="1"/>
</dbReference>
<dbReference type="EMBL" id="KN846983">
    <property type="protein sequence ID" value="KIW95809.1"/>
    <property type="molecule type" value="Genomic_DNA"/>
</dbReference>
<dbReference type="RefSeq" id="XP_016622478.1">
    <property type="nucleotide sequence ID" value="XM_016760628.1"/>
</dbReference>
<dbReference type="VEuPathDB" id="FungiDB:Z519_02873"/>
<sequence>MTSGRTAELRIIAIGCGVAGIALSAQLRSQLGYENFVVYEREKSISATWYLKTYPVVGCDSKRLAEQAEVLHYLQDAVDKFGVAPCASGRGGDRGCLDPREVFHKEAEMLVSWVGTISLPKECNVSGNETFKGDKWHSARWNLDVSLRGKRVAVVGNGCLAAQLVPYVTKETAQVHQSQRSPQWINESPNRTFTEFRKWCFRYEPPWERIYRFYLWKKTDALHDLYQSETARSLRDCAAATEQAKAY</sequence>
<evidence type="ECO:0000256" key="3">
    <source>
        <dbReference type="ARBA" id="ARBA00022630"/>
    </source>
</evidence>
<dbReference type="GO" id="GO:0050661">
    <property type="term" value="F:NADP binding"/>
    <property type="evidence" value="ECO:0007669"/>
    <property type="project" value="InterPro"/>
</dbReference>
<protein>
    <recommendedName>
        <fullName evidence="7">FAD/NAD(P)-binding domain-containing protein</fullName>
    </recommendedName>
</protein>
<evidence type="ECO:0008006" key="7">
    <source>
        <dbReference type="Google" id="ProtNLM"/>
    </source>
</evidence>
<dbReference type="SUPFAM" id="SSF51905">
    <property type="entry name" value="FAD/NAD(P)-binding domain"/>
    <property type="match status" value="1"/>
</dbReference>
<keyword evidence="5" id="KW-0560">Oxidoreductase</keyword>
<dbReference type="InterPro" id="IPR051209">
    <property type="entry name" value="FAD-bind_Monooxygenase_sf"/>
</dbReference>
<dbReference type="GO" id="GO:0050660">
    <property type="term" value="F:flavin adenine dinucleotide binding"/>
    <property type="evidence" value="ECO:0007669"/>
    <property type="project" value="InterPro"/>
</dbReference>
<dbReference type="AlphaFoldDB" id="A0A0D2IGD5"/>
<comment type="cofactor">
    <cofactor evidence="1">
        <name>FAD</name>
        <dbReference type="ChEBI" id="CHEBI:57692"/>
    </cofactor>
</comment>
<dbReference type="GO" id="GO:0004499">
    <property type="term" value="F:N,N-dimethylaniline monooxygenase activity"/>
    <property type="evidence" value="ECO:0007669"/>
    <property type="project" value="InterPro"/>
</dbReference>
<evidence type="ECO:0000313" key="6">
    <source>
        <dbReference type="EMBL" id="KIW95809.1"/>
    </source>
</evidence>
<proteinExistence type="inferred from homology"/>
<dbReference type="InterPro" id="IPR036188">
    <property type="entry name" value="FAD/NAD-bd_sf"/>
</dbReference>
<dbReference type="HOGENOM" id="CLU_1124411_0_0_1"/>
<evidence type="ECO:0000256" key="4">
    <source>
        <dbReference type="ARBA" id="ARBA00022827"/>
    </source>
</evidence>
<accession>A0A0D2IGD5</accession>
<dbReference type="PANTHER" id="PTHR42877:SF5">
    <property type="entry name" value="L-ORNITHINE N(5)-MONOOXYGENASE-RELATED"/>
    <property type="match status" value="1"/>
</dbReference>
<keyword evidence="4" id="KW-0274">FAD</keyword>
<dbReference type="Pfam" id="PF00743">
    <property type="entry name" value="FMO-like"/>
    <property type="match status" value="1"/>
</dbReference>
<dbReference type="GeneID" id="27695801"/>
<keyword evidence="3" id="KW-0285">Flavoprotein</keyword>
<gene>
    <name evidence="6" type="ORF">Z519_02873</name>
</gene>
<name>A0A0D2IGD5_CLAB1</name>
<evidence type="ECO:0000256" key="2">
    <source>
        <dbReference type="ARBA" id="ARBA00010139"/>
    </source>
</evidence>
<dbReference type="OrthoDB" id="74360at2759"/>
<dbReference type="PANTHER" id="PTHR42877">
    <property type="entry name" value="L-ORNITHINE N(5)-MONOOXYGENASE-RELATED"/>
    <property type="match status" value="1"/>
</dbReference>
<dbReference type="InterPro" id="IPR020946">
    <property type="entry name" value="Flavin_mOase-like"/>
</dbReference>
<organism evidence="6">
    <name type="scientific">Cladophialophora bantiana (strain ATCC 10958 / CBS 173.52 / CDC B-1940 / NIH 8579)</name>
    <name type="common">Xylohypha bantiana</name>
    <dbReference type="NCBI Taxonomy" id="1442370"/>
    <lineage>
        <taxon>Eukaryota</taxon>
        <taxon>Fungi</taxon>
        <taxon>Dikarya</taxon>
        <taxon>Ascomycota</taxon>
        <taxon>Pezizomycotina</taxon>
        <taxon>Eurotiomycetes</taxon>
        <taxon>Chaetothyriomycetidae</taxon>
        <taxon>Chaetothyriales</taxon>
        <taxon>Herpotrichiellaceae</taxon>
        <taxon>Cladophialophora</taxon>
    </lineage>
</organism>
<comment type="similarity">
    <text evidence="2">Belongs to the FAD-binding monooxygenase family.</text>
</comment>
<evidence type="ECO:0000256" key="1">
    <source>
        <dbReference type="ARBA" id="ARBA00001974"/>
    </source>
</evidence>
<evidence type="ECO:0000256" key="5">
    <source>
        <dbReference type="ARBA" id="ARBA00023002"/>
    </source>
</evidence>
<reference evidence="6" key="1">
    <citation type="submission" date="2015-01" db="EMBL/GenBank/DDBJ databases">
        <title>The Genome Sequence of Cladophialophora bantiana CBS 173.52.</title>
        <authorList>
            <consortium name="The Broad Institute Genomics Platform"/>
            <person name="Cuomo C."/>
            <person name="de Hoog S."/>
            <person name="Gorbushina A."/>
            <person name="Stielow B."/>
            <person name="Teixiera M."/>
            <person name="Abouelleil A."/>
            <person name="Chapman S.B."/>
            <person name="Priest M."/>
            <person name="Young S.K."/>
            <person name="Wortman J."/>
            <person name="Nusbaum C."/>
            <person name="Birren B."/>
        </authorList>
    </citation>
    <scope>NUCLEOTIDE SEQUENCE [LARGE SCALE GENOMIC DNA]</scope>
    <source>
        <strain evidence="6">CBS 173.52</strain>
    </source>
</reference>